<accession>A0A6G0HLX2</accession>
<reference evidence="2 3" key="1">
    <citation type="submission" date="2019-07" db="EMBL/GenBank/DDBJ databases">
        <title>Chromosome genome assembly for large yellow croaker.</title>
        <authorList>
            <person name="Xiao S."/>
        </authorList>
    </citation>
    <scope>NUCLEOTIDE SEQUENCE [LARGE SCALE GENOMIC DNA]</scope>
    <source>
        <strain evidence="2">JMULYC20181020</strain>
        <tissue evidence="2">Muscle</tissue>
    </source>
</reference>
<sequence>MAFLKTQERTKERFSLLLLDLEEYYFEQHTAYHVTISSKKERKIRGSFKVCSRSVIFDPDDLEEPILKIPLRDCKNIEFVEKENNPFNEPRPSAMCISCVQVIYIKESNVIAPYRNERGEKKMTFQLEVWSKTEDVVQTLLQLHRASCLEKLGDQTAMIAANLQSRLARSSFDKNCFQSVA</sequence>
<protein>
    <submittedName>
        <fullName evidence="2">Protein FAN Factor associated with neutral sphingomyelinase activation</fullName>
    </submittedName>
</protein>
<evidence type="ECO:0000313" key="2">
    <source>
        <dbReference type="EMBL" id="KAE8280031.1"/>
    </source>
</evidence>
<feature type="domain" description="FAN-like N-terminal PH" evidence="1">
    <location>
        <begin position="1"/>
        <end position="158"/>
    </location>
</feature>
<dbReference type="EMBL" id="REGW02000022">
    <property type="protein sequence ID" value="KAE8280031.1"/>
    <property type="molecule type" value="Genomic_DNA"/>
</dbReference>
<dbReference type="AlphaFoldDB" id="A0A6G0HLX2"/>
<dbReference type="InterPro" id="IPR057496">
    <property type="entry name" value="FAN-like_PH"/>
</dbReference>
<proteinExistence type="predicted"/>
<comment type="caution">
    <text evidence="2">The sequence shown here is derived from an EMBL/GenBank/DDBJ whole genome shotgun (WGS) entry which is preliminary data.</text>
</comment>
<name>A0A6G0HLX2_LARCR</name>
<keyword evidence="3" id="KW-1185">Reference proteome</keyword>
<dbReference type="Pfam" id="PF25400">
    <property type="entry name" value="PH_FAN"/>
    <property type="match status" value="1"/>
</dbReference>
<evidence type="ECO:0000259" key="1">
    <source>
        <dbReference type="Pfam" id="PF25400"/>
    </source>
</evidence>
<organism evidence="2 3">
    <name type="scientific">Larimichthys crocea</name>
    <name type="common">Large yellow croaker</name>
    <name type="synonym">Pseudosciaena crocea</name>
    <dbReference type="NCBI Taxonomy" id="215358"/>
    <lineage>
        <taxon>Eukaryota</taxon>
        <taxon>Metazoa</taxon>
        <taxon>Chordata</taxon>
        <taxon>Craniata</taxon>
        <taxon>Vertebrata</taxon>
        <taxon>Euteleostomi</taxon>
        <taxon>Actinopterygii</taxon>
        <taxon>Neopterygii</taxon>
        <taxon>Teleostei</taxon>
        <taxon>Neoteleostei</taxon>
        <taxon>Acanthomorphata</taxon>
        <taxon>Eupercaria</taxon>
        <taxon>Sciaenidae</taxon>
        <taxon>Larimichthys</taxon>
    </lineage>
</organism>
<evidence type="ECO:0000313" key="3">
    <source>
        <dbReference type="Proteomes" id="UP000424527"/>
    </source>
</evidence>
<dbReference type="Proteomes" id="UP000424527">
    <property type="component" value="Unassembled WGS sequence"/>
</dbReference>
<gene>
    <name evidence="2" type="ORF">D5F01_LYC22168</name>
</gene>